<dbReference type="Pfam" id="PF01757">
    <property type="entry name" value="Acyl_transf_3"/>
    <property type="match status" value="1"/>
</dbReference>
<feature type="transmembrane region" description="Helical" evidence="1">
    <location>
        <begin position="257"/>
        <end position="279"/>
    </location>
</feature>
<dbReference type="EMBL" id="CP095043">
    <property type="protein sequence ID" value="UOQ59923.1"/>
    <property type="molecule type" value="Genomic_DNA"/>
</dbReference>
<feature type="transmembrane region" description="Helical" evidence="1">
    <location>
        <begin position="285"/>
        <end position="303"/>
    </location>
</feature>
<organism evidence="3 4">
    <name type="scientific">Leucobacter rhizosphaerae</name>
    <dbReference type="NCBI Taxonomy" id="2932245"/>
    <lineage>
        <taxon>Bacteria</taxon>
        <taxon>Bacillati</taxon>
        <taxon>Actinomycetota</taxon>
        <taxon>Actinomycetes</taxon>
        <taxon>Micrococcales</taxon>
        <taxon>Microbacteriaceae</taxon>
        <taxon>Leucobacter</taxon>
    </lineage>
</organism>
<feature type="transmembrane region" description="Helical" evidence="1">
    <location>
        <begin position="229"/>
        <end position="250"/>
    </location>
</feature>
<feature type="transmembrane region" description="Helical" evidence="1">
    <location>
        <begin position="103"/>
        <end position="125"/>
    </location>
</feature>
<gene>
    <name evidence="3" type="ORF">MUN76_12860</name>
</gene>
<evidence type="ECO:0000313" key="4">
    <source>
        <dbReference type="Proteomes" id="UP000831775"/>
    </source>
</evidence>
<dbReference type="InterPro" id="IPR050879">
    <property type="entry name" value="Acyltransferase_3"/>
</dbReference>
<evidence type="ECO:0000259" key="2">
    <source>
        <dbReference type="Pfam" id="PF01757"/>
    </source>
</evidence>
<keyword evidence="3" id="KW-0808">Transferase</keyword>
<evidence type="ECO:0000256" key="1">
    <source>
        <dbReference type="SAM" id="Phobius"/>
    </source>
</evidence>
<name>A0ABY4FUF9_9MICO</name>
<dbReference type="InterPro" id="IPR002656">
    <property type="entry name" value="Acyl_transf_3_dom"/>
</dbReference>
<reference evidence="3 4" key="1">
    <citation type="submission" date="2022-04" db="EMBL/GenBank/DDBJ databases">
        <title>Leucobacter sp. isolated from rhizosphere of onion.</title>
        <authorList>
            <person name="Won M."/>
            <person name="Lee C.-M."/>
            <person name="Woen H.-Y."/>
            <person name="Kwon S.-W."/>
        </authorList>
    </citation>
    <scope>NUCLEOTIDE SEQUENCE [LARGE SCALE GENOMIC DNA]</scope>
    <source>
        <strain evidence="3 4">H25R-14</strain>
    </source>
</reference>
<keyword evidence="4" id="KW-1185">Reference proteome</keyword>
<dbReference type="Proteomes" id="UP000831775">
    <property type="component" value="Chromosome"/>
</dbReference>
<protein>
    <submittedName>
        <fullName evidence="3">Acyltransferase</fullName>
    </submittedName>
</protein>
<feature type="transmembrane region" description="Helical" evidence="1">
    <location>
        <begin position="310"/>
        <end position="330"/>
    </location>
</feature>
<feature type="transmembrane region" description="Helical" evidence="1">
    <location>
        <begin position="174"/>
        <end position="193"/>
    </location>
</feature>
<feature type="domain" description="Acyltransferase 3" evidence="2">
    <location>
        <begin position="29"/>
        <end position="351"/>
    </location>
</feature>
<feature type="transmembrane region" description="Helical" evidence="1">
    <location>
        <begin position="200"/>
        <end position="217"/>
    </location>
</feature>
<keyword evidence="1" id="KW-1133">Transmembrane helix</keyword>
<evidence type="ECO:0000313" key="3">
    <source>
        <dbReference type="EMBL" id="UOQ59923.1"/>
    </source>
</evidence>
<proteinExistence type="predicted"/>
<keyword evidence="3" id="KW-0012">Acyltransferase</keyword>
<dbReference type="GO" id="GO:0016746">
    <property type="term" value="F:acyltransferase activity"/>
    <property type="evidence" value="ECO:0007669"/>
    <property type="project" value="UniProtKB-KW"/>
</dbReference>
<dbReference type="RefSeq" id="WP_244685191.1">
    <property type="nucleotide sequence ID" value="NZ_CP095043.1"/>
</dbReference>
<dbReference type="PANTHER" id="PTHR23028">
    <property type="entry name" value="ACETYLTRANSFERASE"/>
    <property type="match status" value="1"/>
</dbReference>
<sequence length="389" mass="42786">MSSLREASLAGVSSPARSKFFGTQLDPKNNSLNLIRLVLASTVLFAHTYFIIGLPPEVQPAWGGQHLGAWAVAGFFAASGYLITASRQRTRFANFLLLRIGRIFPAFLAVLLVTVVLFGPVAHLVNHGTLVGYLRTPPSPLSYVFQNLFLEVRAYAIGDTLGSVPYPNVWNGSLWTLFYEFLCYMFVGVLLIWRRARTSVWPIAIAFVLSVVVYAKIEFALSFLDGNESFRLLAMLLPYFLGGALMRFVLPYFGLHWIPGVLSLAVVVIGIGNGPIWTAQLTAPLLAYGLLWLSTVVPQPSWIARNDVSYGVYVYAFPVQQLLAVFGLAFLGPWAFSFAALAVTAVFAVASWYLVERPALRRTRVATGRDADRVSEPETGLTPAEVRQG</sequence>
<dbReference type="PANTHER" id="PTHR23028:SF53">
    <property type="entry name" value="ACYL_TRANSF_3 DOMAIN-CONTAINING PROTEIN"/>
    <property type="match status" value="1"/>
</dbReference>
<feature type="transmembrane region" description="Helical" evidence="1">
    <location>
        <begin position="34"/>
        <end position="52"/>
    </location>
</feature>
<feature type="transmembrane region" description="Helical" evidence="1">
    <location>
        <begin position="64"/>
        <end position="83"/>
    </location>
</feature>
<accession>A0ABY4FUF9</accession>
<keyword evidence="1" id="KW-0472">Membrane</keyword>
<keyword evidence="1" id="KW-0812">Transmembrane</keyword>
<feature type="transmembrane region" description="Helical" evidence="1">
    <location>
        <begin position="336"/>
        <end position="355"/>
    </location>
</feature>